<evidence type="ECO:0000313" key="8">
    <source>
        <dbReference type="Proteomes" id="UP000250140"/>
    </source>
</evidence>
<dbReference type="EMBL" id="KV749977">
    <property type="protein sequence ID" value="OCL06811.1"/>
    <property type="molecule type" value="Genomic_DNA"/>
</dbReference>
<dbReference type="GO" id="GO:0005654">
    <property type="term" value="C:nucleoplasm"/>
    <property type="evidence" value="ECO:0007669"/>
    <property type="project" value="UniProtKB-ARBA"/>
</dbReference>
<feature type="region of interest" description="Disordered" evidence="6">
    <location>
        <begin position="249"/>
        <end position="273"/>
    </location>
</feature>
<evidence type="ECO:0000256" key="4">
    <source>
        <dbReference type="ARBA" id="ARBA00023163"/>
    </source>
</evidence>
<evidence type="ECO:0000313" key="7">
    <source>
        <dbReference type="EMBL" id="OCL06811.1"/>
    </source>
</evidence>
<keyword evidence="8" id="KW-1185">Reference proteome</keyword>
<evidence type="ECO:0000256" key="3">
    <source>
        <dbReference type="ARBA" id="ARBA00023015"/>
    </source>
</evidence>
<feature type="region of interest" description="Disordered" evidence="6">
    <location>
        <begin position="327"/>
        <end position="386"/>
    </location>
</feature>
<evidence type="ECO:0000256" key="1">
    <source>
        <dbReference type="ARBA" id="ARBA00004123"/>
    </source>
</evidence>
<feature type="compositionally biased region" description="Polar residues" evidence="6">
    <location>
        <begin position="1"/>
        <end position="11"/>
    </location>
</feature>
<protein>
    <submittedName>
        <fullName evidence="7">Uncharacterized protein</fullName>
    </submittedName>
</protein>
<reference evidence="7 8" key="1">
    <citation type="journal article" date="2016" name="Nat. Commun.">
        <title>Ectomycorrhizal ecology is imprinted in the genome of the dominant symbiotic fungus Cenococcum geophilum.</title>
        <authorList>
            <consortium name="DOE Joint Genome Institute"/>
            <person name="Peter M."/>
            <person name="Kohler A."/>
            <person name="Ohm R.A."/>
            <person name="Kuo A."/>
            <person name="Krutzmann J."/>
            <person name="Morin E."/>
            <person name="Arend M."/>
            <person name="Barry K.W."/>
            <person name="Binder M."/>
            <person name="Choi C."/>
            <person name="Clum A."/>
            <person name="Copeland A."/>
            <person name="Grisel N."/>
            <person name="Haridas S."/>
            <person name="Kipfer T."/>
            <person name="LaButti K."/>
            <person name="Lindquist E."/>
            <person name="Lipzen A."/>
            <person name="Maire R."/>
            <person name="Meier B."/>
            <person name="Mihaltcheva S."/>
            <person name="Molinier V."/>
            <person name="Murat C."/>
            <person name="Poggeler S."/>
            <person name="Quandt C.A."/>
            <person name="Sperisen C."/>
            <person name="Tritt A."/>
            <person name="Tisserant E."/>
            <person name="Crous P.W."/>
            <person name="Henrissat B."/>
            <person name="Nehls U."/>
            <person name="Egli S."/>
            <person name="Spatafora J.W."/>
            <person name="Grigoriev I.V."/>
            <person name="Martin F.M."/>
        </authorList>
    </citation>
    <scope>NUCLEOTIDE SEQUENCE [LARGE SCALE GENOMIC DNA]</scope>
    <source>
        <strain evidence="7 8">CBS 207.34</strain>
    </source>
</reference>
<feature type="region of interest" description="Disordered" evidence="6">
    <location>
        <begin position="1"/>
        <end position="30"/>
    </location>
</feature>
<organism evidence="7 8">
    <name type="scientific">Glonium stellatum</name>
    <dbReference type="NCBI Taxonomy" id="574774"/>
    <lineage>
        <taxon>Eukaryota</taxon>
        <taxon>Fungi</taxon>
        <taxon>Dikarya</taxon>
        <taxon>Ascomycota</taxon>
        <taxon>Pezizomycotina</taxon>
        <taxon>Dothideomycetes</taxon>
        <taxon>Pleosporomycetidae</taxon>
        <taxon>Gloniales</taxon>
        <taxon>Gloniaceae</taxon>
        <taxon>Glonium</taxon>
    </lineage>
</organism>
<dbReference type="Proteomes" id="UP000250140">
    <property type="component" value="Unassembled WGS sequence"/>
</dbReference>
<comment type="subcellular location">
    <subcellularLocation>
        <location evidence="1">Nucleus</location>
    </subcellularLocation>
</comment>
<gene>
    <name evidence="7" type="ORF">AOQ84DRAFT_296264</name>
</gene>
<feature type="compositionally biased region" description="Polar residues" evidence="6">
    <location>
        <begin position="208"/>
        <end position="222"/>
    </location>
</feature>
<dbReference type="SMART" id="SM01401">
    <property type="entry name" value="Sds3"/>
    <property type="match status" value="1"/>
</dbReference>
<name>A0A8E2EXP8_9PEZI</name>
<sequence length="563" mass="60613">MAHNRSASSPDNFPLGHSATSPQPLVSKRDKRRNMLSDKLQDMVASFSDNRDSHYRAQLAAVQADMNLIMKADPYANRPLEDNGEEAAELIASIMGNSMPPAPSAGNDYIAQVGAYYSRFVEAVNDALEERDYALTMLWNKHDSSRNELQNTHEYKVHVAEEEHRLLAGTLRERLTQSVTARRARLLREKEQLDLADSNALLLHPNQFSIANPASPGGAQSNRKTRHTRHRVGDPDDLVSAAAAAENKRKRKAFEENDNGSPGPAGKNIELGVGSPFRDAKAKTIHTQFEAPAFSVDRLFTEKELAMAMNNATIAAAHFFARMKNSDNSTTQDTTTNGANGVSHENNSENEGGPANNNDMEQDSDSPPAAADMSRTISQSHHATRGATRNALGDLAALAPRSYQISASLPVILPANIGSKPNAAAPTPAPLPAQDADQDLMIMMRDAPPDDPLNEKLLSDACAPLKTREYQYQPPGWQQPIPEIVSNIRTIAPHLEVGMGGVPMSAQSSFGGYSEMGMGGSVAMNRFGEGSSLGGVGMRRVASGAGYSEAGQGTGRRGRGRGV</sequence>
<feature type="region of interest" description="Disordered" evidence="6">
    <location>
        <begin position="544"/>
        <end position="563"/>
    </location>
</feature>
<keyword evidence="3" id="KW-0805">Transcription regulation</keyword>
<dbReference type="InterPro" id="IPR013907">
    <property type="entry name" value="Sds3"/>
</dbReference>
<accession>A0A8E2EXP8</accession>
<keyword evidence="4" id="KW-0804">Transcription</keyword>
<evidence type="ECO:0000256" key="6">
    <source>
        <dbReference type="SAM" id="MobiDB-lite"/>
    </source>
</evidence>
<feature type="region of interest" description="Disordered" evidence="6">
    <location>
        <begin position="208"/>
        <end position="237"/>
    </location>
</feature>
<dbReference type="Pfam" id="PF08598">
    <property type="entry name" value="Sds3"/>
    <property type="match status" value="1"/>
</dbReference>
<keyword evidence="5" id="KW-0539">Nucleus</keyword>
<dbReference type="PANTHER" id="PTHR21964">
    <property type="entry name" value="BREAST CANCER METASTASIS-SUPPRESSOR 1"/>
    <property type="match status" value="1"/>
</dbReference>
<evidence type="ECO:0000256" key="2">
    <source>
        <dbReference type="ARBA" id="ARBA00022491"/>
    </source>
</evidence>
<feature type="compositionally biased region" description="Low complexity" evidence="6">
    <location>
        <begin position="327"/>
        <end position="337"/>
    </location>
</feature>
<dbReference type="AlphaFoldDB" id="A0A8E2EXP8"/>
<proteinExistence type="predicted"/>
<keyword evidence="2" id="KW-0678">Repressor</keyword>
<evidence type="ECO:0000256" key="5">
    <source>
        <dbReference type="ARBA" id="ARBA00023242"/>
    </source>
</evidence>
<dbReference type="OrthoDB" id="70376at2759"/>
<dbReference type="GO" id="GO:0010468">
    <property type="term" value="P:regulation of gene expression"/>
    <property type="evidence" value="ECO:0007669"/>
    <property type="project" value="UniProtKB-ARBA"/>
</dbReference>